<sequence length="502" mass="57721">MDKSIKEYKSKKEIIENKINGLKEEKLTVEKSIITLEGKINSSKVSIDEINSEINGLKEKHTKLKAQWSNSINELNVESLIKELENINKKDKERESKEVLLKEERNKLENFQAKKSELEVKLNQIKNAMSVITQSGLEKTYFIKGEEAEINRFSEGRNIEEYIKEVKSKIELINKVEKELRESLEKEKTEKQLIQERKWGEEQLRESLNESLKSYQLKLNESLIENEFVTLGDVRDSLVEVKEMERLKNAIESFEEEFKNTINNIERVNERLNGESIEEEKWLEIIQNKEEKSKLLTLKIKEIAALEKELQDMEKALKSVEDLLEIQKKIKHKLSLIQDIEKLVEGNKFVEFVATHHLKYIALESSKRLKEITGDRYALQLDPNSNFVIRDDNNGGSIRSTATLSGGETFVTSLALALALSSQIQLKGSTPLEFFFLDEGFGTLDNTLLEVVMTSLERLRSNKLSVGIISHVEELKNRVPVKLIVEPPVSGIGGSKVRVEYS</sequence>
<dbReference type="AlphaFoldDB" id="A0A644YMM9"/>
<dbReference type="EMBL" id="VSSQ01005599">
    <property type="protein sequence ID" value="MPM29756.1"/>
    <property type="molecule type" value="Genomic_DNA"/>
</dbReference>
<dbReference type="SUPFAM" id="SSF52540">
    <property type="entry name" value="P-loop containing nucleoside triphosphate hydrolases"/>
    <property type="match status" value="1"/>
</dbReference>
<reference evidence="2" key="1">
    <citation type="submission" date="2019-08" db="EMBL/GenBank/DDBJ databases">
        <authorList>
            <person name="Kucharzyk K."/>
            <person name="Murdoch R.W."/>
            <person name="Higgins S."/>
            <person name="Loffler F."/>
        </authorList>
    </citation>
    <scope>NUCLEOTIDE SEQUENCE</scope>
</reference>
<gene>
    <name evidence="2" type="primary">sbcC_3</name>
    <name evidence="2" type="ORF">SDC9_76297</name>
</gene>
<feature type="coiled-coil region" evidence="1">
    <location>
        <begin position="159"/>
        <end position="330"/>
    </location>
</feature>
<evidence type="ECO:0000256" key="1">
    <source>
        <dbReference type="SAM" id="Coils"/>
    </source>
</evidence>
<protein>
    <submittedName>
        <fullName evidence="2">Nuclease SbcCD subunit C</fullName>
    </submittedName>
</protein>
<feature type="coiled-coil region" evidence="1">
    <location>
        <begin position="5"/>
        <end position="128"/>
    </location>
</feature>
<keyword evidence="1" id="KW-0175">Coiled coil</keyword>
<name>A0A644YMM9_9ZZZZ</name>
<comment type="caution">
    <text evidence="2">The sequence shown here is derived from an EMBL/GenBank/DDBJ whole genome shotgun (WGS) entry which is preliminary data.</text>
</comment>
<evidence type="ECO:0000313" key="2">
    <source>
        <dbReference type="EMBL" id="MPM29756.1"/>
    </source>
</evidence>
<dbReference type="PANTHER" id="PTHR32114">
    <property type="entry name" value="ABC TRANSPORTER ABCH.3"/>
    <property type="match status" value="1"/>
</dbReference>
<dbReference type="PANTHER" id="PTHR32114:SF2">
    <property type="entry name" value="ABC TRANSPORTER ABCH.3"/>
    <property type="match status" value="1"/>
</dbReference>
<dbReference type="Gene3D" id="3.40.50.300">
    <property type="entry name" value="P-loop containing nucleotide triphosphate hydrolases"/>
    <property type="match status" value="1"/>
</dbReference>
<dbReference type="InterPro" id="IPR027417">
    <property type="entry name" value="P-loop_NTPase"/>
</dbReference>
<organism evidence="2">
    <name type="scientific">bioreactor metagenome</name>
    <dbReference type="NCBI Taxonomy" id="1076179"/>
    <lineage>
        <taxon>unclassified sequences</taxon>
        <taxon>metagenomes</taxon>
        <taxon>ecological metagenomes</taxon>
    </lineage>
</organism>
<accession>A0A644YMM9</accession>
<proteinExistence type="predicted"/>
<dbReference type="Pfam" id="PF13558">
    <property type="entry name" value="SbcC_Walker_B"/>
    <property type="match status" value="1"/>
</dbReference>